<name>A0A942YLH2_9BACI</name>
<feature type="transmembrane region" description="Helical" evidence="1">
    <location>
        <begin position="64"/>
        <end position="88"/>
    </location>
</feature>
<evidence type="ECO:0000256" key="1">
    <source>
        <dbReference type="SAM" id="Phobius"/>
    </source>
</evidence>
<dbReference type="Proteomes" id="UP000682713">
    <property type="component" value="Unassembled WGS sequence"/>
</dbReference>
<feature type="transmembrane region" description="Helical" evidence="1">
    <location>
        <begin position="95"/>
        <end position="117"/>
    </location>
</feature>
<keyword evidence="1" id="KW-0812">Transmembrane</keyword>
<dbReference type="InterPro" id="IPR024563">
    <property type="entry name" value="YqhR"/>
</dbReference>
<keyword evidence="1" id="KW-0472">Membrane</keyword>
<dbReference type="AlphaFoldDB" id="A0A942YLH2"/>
<keyword evidence="3" id="KW-1185">Reference proteome</keyword>
<protein>
    <submittedName>
        <fullName evidence="2">Uncharacterized protein</fullName>
    </submittedName>
</protein>
<proteinExistence type="predicted"/>
<accession>A0A942YLH2</accession>
<feature type="transmembrane region" description="Helical" evidence="1">
    <location>
        <begin position="129"/>
        <end position="149"/>
    </location>
</feature>
<organism evidence="2 3">
    <name type="scientific">Lederbergia citrisecunda</name>
    <dbReference type="NCBI Taxonomy" id="2833583"/>
    <lineage>
        <taxon>Bacteria</taxon>
        <taxon>Bacillati</taxon>
        <taxon>Bacillota</taxon>
        <taxon>Bacilli</taxon>
        <taxon>Bacillales</taxon>
        <taxon>Bacillaceae</taxon>
        <taxon>Lederbergia</taxon>
    </lineage>
</organism>
<keyword evidence="1" id="KW-1133">Transmembrane helix</keyword>
<feature type="transmembrane region" description="Helical" evidence="1">
    <location>
        <begin position="20"/>
        <end position="44"/>
    </location>
</feature>
<reference evidence="2 3" key="1">
    <citation type="submission" date="2021-05" db="EMBL/GenBank/DDBJ databases">
        <title>Novel Bacillus species.</title>
        <authorList>
            <person name="Liu G."/>
        </authorList>
    </citation>
    <scope>NUCLEOTIDE SEQUENCE [LARGE SCALE GENOMIC DNA]</scope>
    <source>
        <strain evidence="2 3">FJAT-49732</strain>
    </source>
</reference>
<gene>
    <name evidence="2" type="ORF">KHA93_08225</name>
</gene>
<sequence length="171" mass="19811">MEKEKEKEAIKKYQMSVLQLACVTGFIAGVLGTLFAFFVHYFNFTEMSPKVILIPFTGKWTDGWLGFVVTAILNGLISIVVALLYYMALRKQKSLIWGAVYGILIFIIIFLVLYPMIPGVEWLFRYNLNTIVTEICFFLLYGLFIGYSISYEYEEQLMWSKVEKSNETEKV</sequence>
<dbReference type="Pfam" id="PF11085">
    <property type="entry name" value="YqhR"/>
    <property type="match status" value="1"/>
</dbReference>
<evidence type="ECO:0000313" key="3">
    <source>
        <dbReference type="Proteomes" id="UP000682713"/>
    </source>
</evidence>
<comment type="caution">
    <text evidence="2">The sequence shown here is derived from an EMBL/GenBank/DDBJ whole genome shotgun (WGS) entry which is preliminary data.</text>
</comment>
<evidence type="ECO:0000313" key="2">
    <source>
        <dbReference type="EMBL" id="MBS4199640.1"/>
    </source>
</evidence>
<dbReference type="EMBL" id="JAGYPJ010000001">
    <property type="protein sequence ID" value="MBS4199640.1"/>
    <property type="molecule type" value="Genomic_DNA"/>
</dbReference>